<dbReference type="EMBL" id="KZ819290">
    <property type="protein sequence ID" value="PWN98875.1"/>
    <property type="molecule type" value="Genomic_DNA"/>
</dbReference>
<evidence type="ECO:0000256" key="3">
    <source>
        <dbReference type="ARBA" id="ARBA00022448"/>
    </source>
</evidence>
<dbReference type="FunFam" id="3.60.21.10:FF:000089">
    <property type="entry name" value="Vacuolar protein sorting-associated protein 29"/>
    <property type="match status" value="1"/>
</dbReference>
<evidence type="ECO:0000256" key="4">
    <source>
        <dbReference type="ARBA" id="ARBA00022927"/>
    </source>
</evidence>
<feature type="domain" description="Calcineurin-like phosphoesterase" evidence="7">
    <location>
        <begin position="1"/>
        <end position="139"/>
    </location>
</feature>
<keyword evidence="3" id="KW-0813">Transport</keyword>
<accession>A0A316ZEV9</accession>
<dbReference type="CDD" id="cd07394">
    <property type="entry name" value="MPP_Vps29"/>
    <property type="match status" value="1"/>
</dbReference>
<dbReference type="InterPro" id="IPR024654">
    <property type="entry name" value="Calcineurin-like_PHP_lpxH"/>
</dbReference>
<dbReference type="Pfam" id="PF12850">
    <property type="entry name" value="Metallophos_2"/>
    <property type="match status" value="1"/>
</dbReference>
<dbReference type="GO" id="GO:0015031">
    <property type="term" value="P:protein transport"/>
    <property type="evidence" value="ECO:0007669"/>
    <property type="project" value="UniProtKB-KW"/>
</dbReference>
<dbReference type="AlphaFoldDB" id="A0A316ZEV9"/>
<feature type="region of interest" description="Disordered" evidence="6">
    <location>
        <begin position="152"/>
        <end position="236"/>
    </location>
</feature>
<reference evidence="8 9" key="1">
    <citation type="journal article" date="2018" name="Mol. Biol. Evol.">
        <title>Broad Genomic Sampling Reveals a Smut Pathogenic Ancestry of the Fungal Clade Ustilaginomycotina.</title>
        <authorList>
            <person name="Kijpornyongpan T."/>
            <person name="Mondo S.J."/>
            <person name="Barry K."/>
            <person name="Sandor L."/>
            <person name="Lee J."/>
            <person name="Lipzen A."/>
            <person name="Pangilinan J."/>
            <person name="LaButti K."/>
            <person name="Hainaut M."/>
            <person name="Henrissat B."/>
            <person name="Grigoriev I.V."/>
            <person name="Spatafora J.W."/>
            <person name="Aime M.C."/>
        </authorList>
    </citation>
    <scope>NUCLEOTIDE SEQUENCE [LARGE SCALE GENOMIC DNA]</scope>
    <source>
        <strain evidence="8 9">MCA 4186</strain>
    </source>
</reference>
<dbReference type="InterPro" id="IPR029052">
    <property type="entry name" value="Metallo-depent_PP-like"/>
</dbReference>
<evidence type="ECO:0000313" key="9">
    <source>
        <dbReference type="Proteomes" id="UP000245946"/>
    </source>
</evidence>
<gene>
    <name evidence="8" type="ORF">FA09DRAFT_317677</name>
</gene>
<feature type="compositionally biased region" description="Basic and acidic residues" evidence="6">
    <location>
        <begin position="154"/>
        <end position="175"/>
    </location>
</feature>
<dbReference type="GeneID" id="37268428"/>
<keyword evidence="9" id="KW-1185">Reference proteome</keyword>
<evidence type="ECO:0000256" key="2">
    <source>
        <dbReference type="ARBA" id="ARBA00017767"/>
    </source>
</evidence>
<organism evidence="8 9">
    <name type="scientific">Tilletiopsis washingtonensis</name>
    <dbReference type="NCBI Taxonomy" id="58919"/>
    <lineage>
        <taxon>Eukaryota</taxon>
        <taxon>Fungi</taxon>
        <taxon>Dikarya</taxon>
        <taxon>Basidiomycota</taxon>
        <taxon>Ustilaginomycotina</taxon>
        <taxon>Exobasidiomycetes</taxon>
        <taxon>Entylomatales</taxon>
        <taxon>Entylomatales incertae sedis</taxon>
        <taxon>Tilletiopsis</taxon>
    </lineage>
</organism>
<evidence type="ECO:0000259" key="7">
    <source>
        <dbReference type="Pfam" id="PF12850"/>
    </source>
</evidence>
<dbReference type="NCBIfam" id="TIGR00040">
    <property type="entry name" value="yfcE"/>
    <property type="match status" value="1"/>
</dbReference>
<dbReference type="OrthoDB" id="10258130at2759"/>
<dbReference type="InterPro" id="IPR000979">
    <property type="entry name" value="Phosphodiesterase_MJ0936/Vps29"/>
</dbReference>
<dbReference type="STRING" id="58919.A0A316ZEV9"/>
<evidence type="ECO:0000256" key="6">
    <source>
        <dbReference type="SAM" id="MobiDB-lite"/>
    </source>
</evidence>
<comment type="similarity">
    <text evidence="1 5">Belongs to the VPS29 family.</text>
</comment>
<evidence type="ECO:0000256" key="1">
    <source>
        <dbReference type="ARBA" id="ARBA00005945"/>
    </source>
</evidence>
<dbReference type="InterPro" id="IPR028661">
    <property type="entry name" value="Vps29"/>
</dbReference>
<dbReference type="GO" id="GO:0030904">
    <property type="term" value="C:retromer complex"/>
    <property type="evidence" value="ECO:0007669"/>
    <property type="project" value="InterPro"/>
</dbReference>
<protein>
    <recommendedName>
        <fullName evidence="2 5">Vacuolar protein sorting-associated protein 29</fullName>
    </recommendedName>
</protein>
<dbReference type="PANTHER" id="PTHR11124">
    <property type="entry name" value="VACUOLAR SORTING PROTEIN VPS29"/>
    <property type="match status" value="1"/>
</dbReference>
<dbReference type="Proteomes" id="UP000245946">
    <property type="component" value="Unassembled WGS sequence"/>
</dbReference>
<evidence type="ECO:0000256" key="5">
    <source>
        <dbReference type="RuleBase" id="RU362040"/>
    </source>
</evidence>
<name>A0A316ZEV9_9BASI</name>
<sequence length="297" mass="31137">MLVLVIGDLHLPFRAHDLPAKFRKLLVPGKIQQIICTGNVCDKETYDYLRTVAGDVHVVRGDYDENPHFPTSLLLHHPPLRIGVLHGHQVVPAGDADALAGLARAMDADILLSGHTHRFEAFESGGRFFVNPGSATGAWSAVWPIRDAADEAAEAEKAEADAKKKEGAAKDEKSAEAPAAKAEASDADAKGSGSAKDAPAKEDTKATAAATGAAKAEEKKDAATPAAPPAEPKAAAGPVPSFALLDIQGAVVVTYVYQLIDGDVKVEKIEYRKRMDSTAAPANGTGTAYEAGIGVRY</sequence>
<proteinExistence type="inferred from homology"/>
<dbReference type="Gene3D" id="3.60.21.10">
    <property type="match status" value="2"/>
</dbReference>
<dbReference type="RefSeq" id="XP_025599154.1">
    <property type="nucleotide sequence ID" value="XM_025740884.1"/>
</dbReference>
<dbReference type="GO" id="GO:0042147">
    <property type="term" value="P:retrograde transport, endosome to Golgi"/>
    <property type="evidence" value="ECO:0007669"/>
    <property type="project" value="InterPro"/>
</dbReference>
<evidence type="ECO:0000313" key="8">
    <source>
        <dbReference type="EMBL" id="PWN98875.1"/>
    </source>
</evidence>
<dbReference type="GO" id="GO:0005829">
    <property type="term" value="C:cytosol"/>
    <property type="evidence" value="ECO:0007669"/>
    <property type="project" value="GOC"/>
</dbReference>
<keyword evidence="4" id="KW-0653">Protein transport</keyword>
<dbReference type="SUPFAM" id="SSF56300">
    <property type="entry name" value="Metallo-dependent phosphatases"/>
    <property type="match status" value="1"/>
</dbReference>